<feature type="region of interest" description="Disordered" evidence="1">
    <location>
        <begin position="253"/>
        <end position="413"/>
    </location>
</feature>
<dbReference type="InterPro" id="IPR042065">
    <property type="entry name" value="E3_ELL-like"/>
</dbReference>
<feature type="compositionally biased region" description="Basic and acidic residues" evidence="1">
    <location>
        <begin position="373"/>
        <end position="386"/>
    </location>
</feature>
<dbReference type="InterPro" id="IPR019464">
    <property type="entry name" value="ELL_N"/>
</dbReference>
<feature type="compositionally biased region" description="Basic and acidic residues" evidence="1">
    <location>
        <begin position="97"/>
        <end position="127"/>
    </location>
</feature>
<gene>
    <name evidence="3" type="ORF">K7432_011352</name>
</gene>
<reference evidence="3 4" key="1">
    <citation type="submission" date="2023-04" db="EMBL/GenBank/DDBJ databases">
        <title>Genome of Basidiobolus ranarum AG-B5.</title>
        <authorList>
            <person name="Stajich J.E."/>
            <person name="Carter-House D."/>
            <person name="Gryganskyi A."/>
        </authorList>
    </citation>
    <scope>NUCLEOTIDE SEQUENCE [LARGE SCALE GENOMIC DNA]</scope>
    <source>
        <strain evidence="3 4">AG-B5</strain>
    </source>
</reference>
<feature type="domain" description="RNA polymerase II elongation factor ELL N-terminal" evidence="2">
    <location>
        <begin position="64"/>
        <end position="244"/>
    </location>
</feature>
<feature type="compositionally biased region" description="Polar residues" evidence="1">
    <location>
        <begin position="147"/>
        <end position="168"/>
    </location>
</feature>
<name>A0ABR2WME8_9FUNG</name>
<protein>
    <recommendedName>
        <fullName evidence="2">RNA polymerase II elongation factor ELL N-terminal domain-containing protein</fullName>
    </recommendedName>
</protein>
<keyword evidence="4" id="KW-1185">Reference proteome</keyword>
<evidence type="ECO:0000256" key="1">
    <source>
        <dbReference type="SAM" id="MobiDB-lite"/>
    </source>
</evidence>
<proteinExistence type="predicted"/>
<comment type="caution">
    <text evidence="3">The sequence shown here is derived from an EMBL/GenBank/DDBJ whole genome shotgun (WGS) entry which is preliminary data.</text>
</comment>
<dbReference type="SUPFAM" id="SSF46785">
    <property type="entry name" value="Winged helix' DNA-binding domain"/>
    <property type="match status" value="1"/>
</dbReference>
<feature type="compositionally biased region" description="Basic and acidic residues" evidence="1">
    <location>
        <begin position="288"/>
        <end position="309"/>
    </location>
</feature>
<feature type="compositionally biased region" description="Polar residues" evidence="1">
    <location>
        <begin position="387"/>
        <end position="404"/>
    </location>
</feature>
<evidence type="ECO:0000313" key="3">
    <source>
        <dbReference type="EMBL" id="KAK9762682.1"/>
    </source>
</evidence>
<dbReference type="Gene3D" id="1.10.10.2670">
    <property type="entry name" value="E3 ubiquitin-protein ligase"/>
    <property type="match status" value="1"/>
</dbReference>
<dbReference type="InterPro" id="IPR036390">
    <property type="entry name" value="WH_DNA-bd_sf"/>
</dbReference>
<feature type="non-terminal residue" evidence="3">
    <location>
        <position position="413"/>
    </location>
</feature>
<feature type="region of interest" description="Disordered" evidence="1">
    <location>
        <begin position="97"/>
        <end position="168"/>
    </location>
</feature>
<accession>A0ABR2WME8</accession>
<evidence type="ECO:0000259" key="2">
    <source>
        <dbReference type="Pfam" id="PF10390"/>
    </source>
</evidence>
<organism evidence="3 4">
    <name type="scientific">Basidiobolus ranarum</name>
    <dbReference type="NCBI Taxonomy" id="34480"/>
    <lineage>
        <taxon>Eukaryota</taxon>
        <taxon>Fungi</taxon>
        <taxon>Fungi incertae sedis</taxon>
        <taxon>Zoopagomycota</taxon>
        <taxon>Entomophthoromycotina</taxon>
        <taxon>Basidiobolomycetes</taxon>
        <taxon>Basidiobolales</taxon>
        <taxon>Basidiobolaceae</taxon>
        <taxon>Basidiobolus</taxon>
    </lineage>
</organism>
<feature type="compositionally biased region" description="Low complexity" evidence="1">
    <location>
        <begin position="322"/>
        <end position="332"/>
    </location>
</feature>
<feature type="compositionally biased region" description="Polar residues" evidence="1">
    <location>
        <begin position="310"/>
        <end position="321"/>
    </location>
</feature>
<dbReference type="Proteomes" id="UP001479436">
    <property type="component" value="Unassembled WGS sequence"/>
</dbReference>
<evidence type="ECO:0000313" key="4">
    <source>
        <dbReference type="Proteomes" id="UP001479436"/>
    </source>
</evidence>
<dbReference type="EMBL" id="JASJQH010000868">
    <property type="protein sequence ID" value="KAK9762682.1"/>
    <property type="molecule type" value="Genomic_DNA"/>
</dbReference>
<feature type="compositionally biased region" description="Polar residues" evidence="1">
    <location>
        <begin position="334"/>
        <end position="346"/>
    </location>
</feature>
<dbReference type="Pfam" id="PF10390">
    <property type="entry name" value="ELL"/>
    <property type="match status" value="1"/>
</dbReference>
<sequence length="413" mass="45493">MITNSKVTLNTLNPNKRRVMSIRLSEDLLELLTHSKEKSIKIQFGADQKIRFGNTAFEYNKVDETQPVEVYQQTNSSENLQVIGYMTHKLTVRREIGEKTKERTTGRLDSRKSLLLNKDNKEVEPQRMKRPTQLKTAPITTRRLAPTSATHSVPSATSSKDSGKPSSNIPLRTRILQLLAINPMAQGNLAMTMKVPKDELIKTLNSVATVTGDIWSLKAESFKEVKIKDWEAYSAKEKEAVSLNALKAFDGLNLPPDAPERNGLVLPKSVSEATPDRDKNNGATEAAEEIHQKDYSRRRIAEAPRDSPTDSRNSSRNVATKSSSLARSSASAKDTPSNDNASTPTTRKPRAPRDSSSLGGYRIPKKMTGQESRSVESGEVVEKESTHSTNGKSNGSVAENTAPLSASVIKTEH</sequence>